<reference evidence="1" key="1">
    <citation type="thesis" date="2020" institute="ProQuest LLC" country="789 East Eisenhower Parkway, Ann Arbor, MI, USA">
        <title>Comparative Genomics and Chromosome Evolution.</title>
        <authorList>
            <person name="Mudd A.B."/>
        </authorList>
    </citation>
    <scope>NUCLEOTIDE SEQUENCE</scope>
    <source>
        <strain evidence="1">237g6f4</strain>
        <tissue evidence="1">Blood</tissue>
    </source>
</reference>
<sequence>MFLHQCSCSILRVCLVHYASNGRFPLRGARSVVLTAYRKTILLSVEQRIKYNSIFLSLLRLVRSMVTLHRCMGYTTLQCKTGETN</sequence>
<name>A0AAV6YUW8_ENGPU</name>
<gene>
    <name evidence="1" type="ORF">GDO81_024268</name>
</gene>
<evidence type="ECO:0000313" key="2">
    <source>
        <dbReference type="Proteomes" id="UP000824782"/>
    </source>
</evidence>
<protein>
    <recommendedName>
        <fullName evidence="3">Secreted protein</fullName>
    </recommendedName>
</protein>
<dbReference type="EMBL" id="WNYA01028795">
    <property type="protein sequence ID" value="KAG8537583.1"/>
    <property type="molecule type" value="Genomic_DNA"/>
</dbReference>
<organism evidence="1 2">
    <name type="scientific">Engystomops pustulosus</name>
    <name type="common">Tungara frog</name>
    <name type="synonym">Physalaemus pustulosus</name>
    <dbReference type="NCBI Taxonomy" id="76066"/>
    <lineage>
        <taxon>Eukaryota</taxon>
        <taxon>Metazoa</taxon>
        <taxon>Chordata</taxon>
        <taxon>Craniata</taxon>
        <taxon>Vertebrata</taxon>
        <taxon>Euteleostomi</taxon>
        <taxon>Amphibia</taxon>
        <taxon>Batrachia</taxon>
        <taxon>Anura</taxon>
        <taxon>Neobatrachia</taxon>
        <taxon>Hyloidea</taxon>
        <taxon>Leptodactylidae</taxon>
        <taxon>Leiuperinae</taxon>
        <taxon>Engystomops</taxon>
    </lineage>
</organism>
<keyword evidence="2" id="KW-1185">Reference proteome</keyword>
<evidence type="ECO:0000313" key="1">
    <source>
        <dbReference type="EMBL" id="KAG8537583.1"/>
    </source>
</evidence>
<accession>A0AAV6YUW8</accession>
<proteinExistence type="predicted"/>
<dbReference type="Proteomes" id="UP000824782">
    <property type="component" value="Unassembled WGS sequence"/>
</dbReference>
<dbReference type="AlphaFoldDB" id="A0AAV6YUW8"/>
<evidence type="ECO:0008006" key="3">
    <source>
        <dbReference type="Google" id="ProtNLM"/>
    </source>
</evidence>
<comment type="caution">
    <text evidence="1">The sequence shown here is derived from an EMBL/GenBank/DDBJ whole genome shotgun (WGS) entry which is preliminary data.</text>
</comment>